<dbReference type="AlphaFoldDB" id="A0A6A5WQY0"/>
<evidence type="ECO:0000256" key="1">
    <source>
        <dbReference type="SAM" id="Phobius"/>
    </source>
</evidence>
<keyword evidence="1" id="KW-0472">Membrane</keyword>
<dbReference type="Pfam" id="PF03184">
    <property type="entry name" value="DDE_1"/>
    <property type="match status" value="1"/>
</dbReference>
<keyword evidence="1" id="KW-0812">Transmembrane</keyword>
<protein>
    <recommendedName>
        <fullName evidence="2">DDE-1 domain-containing protein</fullName>
    </recommendedName>
</protein>
<accession>A0A6A5WQY0</accession>
<gene>
    <name evidence="3" type="ORF">P154DRAFT_427179</name>
</gene>
<keyword evidence="4" id="KW-1185">Reference proteome</keyword>
<dbReference type="Proteomes" id="UP000799779">
    <property type="component" value="Unassembled WGS sequence"/>
</dbReference>
<feature type="transmembrane region" description="Helical" evidence="1">
    <location>
        <begin position="63"/>
        <end position="82"/>
    </location>
</feature>
<evidence type="ECO:0000313" key="4">
    <source>
        <dbReference type="Proteomes" id="UP000799779"/>
    </source>
</evidence>
<evidence type="ECO:0000313" key="3">
    <source>
        <dbReference type="EMBL" id="KAF2004263.1"/>
    </source>
</evidence>
<feature type="non-terminal residue" evidence="3">
    <location>
        <position position="1"/>
    </location>
</feature>
<evidence type="ECO:0000259" key="2">
    <source>
        <dbReference type="Pfam" id="PF03184"/>
    </source>
</evidence>
<organism evidence="3 4">
    <name type="scientific">Amniculicola lignicola CBS 123094</name>
    <dbReference type="NCBI Taxonomy" id="1392246"/>
    <lineage>
        <taxon>Eukaryota</taxon>
        <taxon>Fungi</taxon>
        <taxon>Dikarya</taxon>
        <taxon>Ascomycota</taxon>
        <taxon>Pezizomycotina</taxon>
        <taxon>Dothideomycetes</taxon>
        <taxon>Pleosporomycetidae</taxon>
        <taxon>Pleosporales</taxon>
        <taxon>Amniculicolaceae</taxon>
        <taxon>Amniculicola</taxon>
    </lineage>
</organism>
<feature type="domain" description="DDE-1" evidence="2">
    <location>
        <begin position="4"/>
        <end position="88"/>
    </location>
</feature>
<dbReference type="InterPro" id="IPR004875">
    <property type="entry name" value="DDE_SF_endonuclease_dom"/>
</dbReference>
<dbReference type="OrthoDB" id="5425161at2759"/>
<dbReference type="EMBL" id="ML977568">
    <property type="protein sequence ID" value="KAF2004263.1"/>
    <property type="molecule type" value="Genomic_DNA"/>
</dbReference>
<sequence>IIVSNNSWITNKIGVEWLKYFIKYIEGRKVRVYYLLIFNSYKSYNLVNFQDIYKENNIYTLYILPYLLHLLQLLNIGYFLLLKYTYRY</sequence>
<name>A0A6A5WQY0_9PLEO</name>
<dbReference type="GO" id="GO:0003676">
    <property type="term" value="F:nucleic acid binding"/>
    <property type="evidence" value="ECO:0007669"/>
    <property type="project" value="InterPro"/>
</dbReference>
<reference evidence="3" key="1">
    <citation type="journal article" date="2020" name="Stud. Mycol.">
        <title>101 Dothideomycetes genomes: a test case for predicting lifestyles and emergence of pathogens.</title>
        <authorList>
            <person name="Haridas S."/>
            <person name="Albert R."/>
            <person name="Binder M."/>
            <person name="Bloem J."/>
            <person name="Labutti K."/>
            <person name="Salamov A."/>
            <person name="Andreopoulos B."/>
            <person name="Baker S."/>
            <person name="Barry K."/>
            <person name="Bills G."/>
            <person name="Bluhm B."/>
            <person name="Cannon C."/>
            <person name="Castanera R."/>
            <person name="Culley D."/>
            <person name="Daum C."/>
            <person name="Ezra D."/>
            <person name="Gonzalez J."/>
            <person name="Henrissat B."/>
            <person name="Kuo A."/>
            <person name="Liang C."/>
            <person name="Lipzen A."/>
            <person name="Lutzoni F."/>
            <person name="Magnuson J."/>
            <person name="Mondo S."/>
            <person name="Nolan M."/>
            <person name="Ohm R."/>
            <person name="Pangilinan J."/>
            <person name="Park H.-J."/>
            <person name="Ramirez L."/>
            <person name="Alfaro M."/>
            <person name="Sun H."/>
            <person name="Tritt A."/>
            <person name="Yoshinaga Y."/>
            <person name="Zwiers L.-H."/>
            <person name="Turgeon B."/>
            <person name="Goodwin S."/>
            <person name="Spatafora J."/>
            <person name="Crous P."/>
            <person name="Grigoriev I."/>
        </authorList>
    </citation>
    <scope>NUCLEOTIDE SEQUENCE</scope>
    <source>
        <strain evidence="3">CBS 123094</strain>
    </source>
</reference>
<proteinExistence type="predicted"/>
<keyword evidence="1" id="KW-1133">Transmembrane helix</keyword>